<comment type="caution">
    <text evidence="1">The sequence shown here is derived from an EMBL/GenBank/DDBJ whole genome shotgun (WGS) entry which is preliminary data.</text>
</comment>
<reference evidence="2" key="1">
    <citation type="submission" date="2019-07" db="EMBL/GenBank/DDBJ databases">
        <title>De Novo Assembly of kiwifruit Actinidia rufa.</title>
        <authorList>
            <person name="Sugita-Konishi S."/>
            <person name="Sato K."/>
            <person name="Mori E."/>
            <person name="Abe Y."/>
            <person name="Kisaki G."/>
            <person name="Hamano K."/>
            <person name="Suezawa K."/>
            <person name="Otani M."/>
            <person name="Fukuda T."/>
            <person name="Manabe T."/>
            <person name="Gomi K."/>
            <person name="Tabuchi M."/>
            <person name="Akimitsu K."/>
            <person name="Kataoka I."/>
        </authorList>
    </citation>
    <scope>NUCLEOTIDE SEQUENCE [LARGE SCALE GENOMIC DNA]</scope>
    <source>
        <strain evidence="2">cv. Fuchu</strain>
    </source>
</reference>
<dbReference type="Proteomes" id="UP000585474">
    <property type="component" value="Unassembled WGS sequence"/>
</dbReference>
<organism evidence="1 2">
    <name type="scientific">Actinidia rufa</name>
    <dbReference type="NCBI Taxonomy" id="165716"/>
    <lineage>
        <taxon>Eukaryota</taxon>
        <taxon>Viridiplantae</taxon>
        <taxon>Streptophyta</taxon>
        <taxon>Embryophyta</taxon>
        <taxon>Tracheophyta</taxon>
        <taxon>Spermatophyta</taxon>
        <taxon>Magnoliopsida</taxon>
        <taxon>eudicotyledons</taxon>
        <taxon>Gunneridae</taxon>
        <taxon>Pentapetalae</taxon>
        <taxon>asterids</taxon>
        <taxon>Ericales</taxon>
        <taxon>Actinidiaceae</taxon>
        <taxon>Actinidia</taxon>
    </lineage>
</organism>
<protein>
    <submittedName>
        <fullName evidence="1">Uncharacterized protein</fullName>
    </submittedName>
</protein>
<evidence type="ECO:0000313" key="2">
    <source>
        <dbReference type="Proteomes" id="UP000585474"/>
    </source>
</evidence>
<keyword evidence="2" id="KW-1185">Reference proteome</keyword>
<name>A0A7J0DTS7_9ERIC</name>
<evidence type="ECO:0000313" key="1">
    <source>
        <dbReference type="EMBL" id="GFS42078.1"/>
    </source>
</evidence>
<gene>
    <name evidence="1" type="ORF">Acr_00g0077960</name>
</gene>
<proteinExistence type="predicted"/>
<accession>A0A7J0DTS7</accession>
<sequence>MDLTVLVTNFSEMMFWRETPPWQAVSLVNPHLGFVWHLGSHVGPHRNGFISLKPKIYVAELGRLVTTAYTSKDHNTCLALEQVVMLPQDVADLDVEDSTEFGNLMVMQHVQNEEILLQSQEGQHESDLKEAKDAIAMSKLEADVAQEKLHKALHDLDELYKVYERVFNHGYNRAGDFYERQVAKLHPNIFQEGWLAYLKELGTPAEHPGWIVAALEPELMHLPKGYSPLILPGFKEEEYMNQLIEEGNEGLAEVDVANKGNELRAREGEEGIGEVEIRTFP</sequence>
<dbReference type="EMBL" id="BJWL01000392">
    <property type="protein sequence ID" value="GFS42078.1"/>
    <property type="molecule type" value="Genomic_DNA"/>
</dbReference>
<dbReference type="AlphaFoldDB" id="A0A7J0DTS7"/>